<dbReference type="RefSeq" id="WP_014261708.1">
    <property type="nucleotide sequence ID" value="NC_016630.1"/>
</dbReference>
<keyword evidence="1 2" id="KW-0051">Antiviral defense</keyword>
<dbReference type="InterPro" id="IPR021124">
    <property type="entry name" value="CRISPR-assoc_prot_Cas5"/>
</dbReference>
<protein>
    <recommendedName>
        <fullName evidence="2">pre-crRNA processing endonuclease</fullName>
        <ecNumber evidence="2">3.1.-.-</ecNumber>
    </recommendedName>
</protein>
<keyword evidence="2" id="KW-0694">RNA-binding</keyword>
<evidence type="ECO:0000256" key="2">
    <source>
        <dbReference type="PIRNR" id="PIRNR029950"/>
    </source>
</evidence>
<dbReference type="EC" id="3.1.-.-" evidence="2"/>
<keyword evidence="2" id="KW-0378">Hydrolase</keyword>
<keyword evidence="4" id="KW-1185">Reference proteome</keyword>
<dbReference type="Pfam" id="PF09704">
    <property type="entry name" value="Cas_Cas5d"/>
    <property type="match status" value="1"/>
</dbReference>
<dbReference type="GO" id="GO:0004519">
    <property type="term" value="F:endonuclease activity"/>
    <property type="evidence" value="ECO:0007669"/>
    <property type="project" value="UniProtKB-UniRule"/>
</dbReference>
<dbReference type="KEGG" id="faa:HMPREF0389_01170"/>
<dbReference type="NCBIfam" id="TIGR02593">
    <property type="entry name" value="CRISPR_cas5"/>
    <property type="match status" value="1"/>
</dbReference>
<organism evidence="3 4">
    <name type="scientific">Filifactor alocis (strain ATCC 35896 / CCUG 47790 / D40 B5)</name>
    <name type="common">Fusobacterium alocis</name>
    <dbReference type="NCBI Taxonomy" id="546269"/>
    <lineage>
        <taxon>Bacteria</taxon>
        <taxon>Bacillati</taxon>
        <taxon>Bacillota</taxon>
        <taxon>Clostridia</taxon>
        <taxon>Peptostreptococcales</taxon>
        <taxon>Filifactoraceae</taxon>
        <taxon>Filifactor</taxon>
    </lineage>
</organism>
<comment type="similarity">
    <text evidence="2">Belongs to the CRISPR-associated protein Cas5 family. Subtype I-C/Dvulg subfamily.</text>
</comment>
<dbReference type="EMBL" id="CP002390">
    <property type="protein sequence ID" value="EFE27918.2"/>
    <property type="molecule type" value="Genomic_DNA"/>
</dbReference>
<dbReference type="STRING" id="546269.HMPREF0389_01170"/>
<dbReference type="GO" id="GO:0016787">
    <property type="term" value="F:hydrolase activity"/>
    <property type="evidence" value="ECO:0007669"/>
    <property type="project" value="UniProtKB-KW"/>
</dbReference>
<evidence type="ECO:0000256" key="1">
    <source>
        <dbReference type="ARBA" id="ARBA00023118"/>
    </source>
</evidence>
<dbReference type="Proteomes" id="UP000007468">
    <property type="component" value="Chromosome"/>
</dbReference>
<dbReference type="GO" id="GO:0003723">
    <property type="term" value="F:RNA binding"/>
    <property type="evidence" value="ECO:0007669"/>
    <property type="project" value="UniProtKB-UniRule"/>
</dbReference>
<keyword evidence="2" id="KW-0540">Nuclease</keyword>
<dbReference type="InterPro" id="IPR013422">
    <property type="entry name" value="CRISPR-assoc_prot_Cas5_N"/>
</dbReference>
<dbReference type="GO" id="GO:0051607">
    <property type="term" value="P:defense response to virus"/>
    <property type="evidence" value="ECO:0007669"/>
    <property type="project" value="UniProtKB-UniRule"/>
</dbReference>
<accession>D6GST3</accession>
<dbReference type="PATRIC" id="fig|546269.5.peg.34"/>
<dbReference type="eggNOG" id="ENOG502Z82V">
    <property type="taxonomic scope" value="Bacteria"/>
</dbReference>
<evidence type="ECO:0000313" key="4">
    <source>
        <dbReference type="Proteomes" id="UP000007468"/>
    </source>
</evidence>
<dbReference type="HOGENOM" id="CLU_093736_0_0_9"/>
<dbReference type="InterPro" id="IPR010155">
    <property type="entry name" value="CRISPR-assoc_prot_Cas5d"/>
</dbReference>
<dbReference type="PIRSF" id="PIRSF029950">
    <property type="entry name" value="Cas_CT1134"/>
    <property type="match status" value="1"/>
</dbReference>
<dbReference type="NCBIfam" id="TIGR01876">
    <property type="entry name" value="cas_Cas5d"/>
    <property type="match status" value="1"/>
</dbReference>
<dbReference type="Gene3D" id="3.30.70.2660">
    <property type="match status" value="1"/>
</dbReference>
<dbReference type="AlphaFoldDB" id="D6GST3"/>
<proteinExistence type="inferred from homology"/>
<gene>
    <name evidence="3" type="primary">cas5d</name>
    <name evidence="3" type="ordered locus">HMPREF0389_01170</name>
</gene>
<name>D6GST3_FILAD</name>
<comment type="function">
    <text evidence="2">CRISPR (clustered regularly interspaced short palindromic repeat) is an adaptive immune system that provides protection against mobile genetic elements (viruses, transposable elements and conjugative plasmids). CRISPR clusters contain spacers, sequences complementary to antecedent mobile elements, and target invading nucleic acids. CRISPR clusters are transcribed and processed into CRISPR RNA (crRNA).</text>
</comment>
<reference evidence="4" key="1">
    <citation type="submission" date="2010-12" db="EMBL/GenBank/DDBJ databases">
        <title>The genome sequence of Filifactor alocis strain ATCC 35896.</title>
        <authorList>
            <consortium name="The Broad Institute Genome Sequencing Platform"/>
            <person name="Ward D."/>
            <person name="Earl A."/>
            <person name="Feldgarden M."/>
            <person name="Young S.K."/>
            <person name="Gargeya S."/>
            <person name="Zeng Q."/>
            <person name="Alvarado L."/>
            <person name="Berlin A."/>
            <person name="Bochicchio J."/>
            <person name="Chapman S.B."/>
            <person name="Chen Z."/>
            <person name="Freedman E."/>
            <person name="Gellesch M."/>
            <person name="Goldberg J."/>
            <person name="Griggs A."/>
            <person name="Gujja S."/>
            <person name="Heilman E."/>
            <person name="Heiman D."/>
            <person name="Howarth C."/>
            <person name="Mehta T."/>
            <person name="Neiman D."/>
            <person name="Pearson M."/>
            <person name="Roberts A."/>
            <person name="Saif S."/>
            <person name="Shea T."/>
            <person name="Shenoy N."/>
            <person name="Sisk P."/>
            <person name="Stolte C."/>
            <person name="Sykes S."/>
            <person name="White J."/>
            <person name="Yandava C."/>
            <person name="Izard J."/>
            <person name="Blanton J.M."/>
            <person name="Baranova O.V."/>
            <person name="Tanner A.C."/>
            <person name="Dewhirst F.E."/>
            <person name="Haas B."/>
            <person name="Nusbaum C."/>
            <person name="Birren B."/>
        </authorList>
    </citation>
    <scope>NUCLEOTIDE SEQUENCE [LARGE SCALE GENOMIC DNA]</scope>
    <source>
        <strain evidence="4">ATCC 35896 / D40 B5</strain>
    </source>
</reference>
<sequence>MSKKLEMEKSKHFYMRITGDYALWADPATKGGGERISYQVPTAQAIQGICDAVYFKPTIRNVVDAIKVVNPVRFHSMGYRALYGDLSAGLNYVTVLENVEYLVQYHFEWNLYRQDLSRDRIMKKHETITERSLRKGGRRDVFLGAREFLGYVEQITEQEYLTEKTFYYGSDFDLGNIFHSFIYSNDETEPLKSLFTHTIMRDGIIQIKPQEECEITNILSSYTIKAHKGVVSVDEELKEYGEGGESI</sequence>
<keyword evidence="2" id="KW-0255">Endonuclease</keyword>
<evidence type="ECO:0000313" key="3">
    <source>
        <dbReference type="EMBL" id="EFE27918.2"/>
    </source>
</evidence>
<dbReference type="GO" id="GO:0043571">
    <property type="term" value="P:maintenance of CRISPR repeat elements"/>
    <property type="evidence" value="ECO:0007669"/>
    <property type="project" value="UniProtKB-UniRule"/>
</dbReference>